<name>B1ZS57_OPITP</name>
<dbReference type="Pfam" id="PF02643">
    <property type="entry name" value="DUF192"/>
    <property type="match status" value="1"/>
</dbReference>
<reference evidence="1 2" key="1">
    <citation type="journal article" date="2011" name="J. Bacteriol.">
        <title>Genome sequence of the verrucomicrobium Opitutus terrae PB90-1, an abundant inhabitant of rice paddy soil ecosystems.</title>
        <authorList>
            <person name="van Passel M.W."/>
            <person name="Kant R."/>
            <person name="Palva A."/>
            <person name="Copeland A."/>
            <person name="Lucas S."/>
            <person name="Lapidus A."/>
            <person name="Glavina del Rio T."/>
            <person name="Pitluck S."/>
            <person name="Goltsman E."/>
            <person name="Clum A."/>
            <person name="Sun H."/>
            <person name="Schmutz J."/>
            <person name="Larimer F.W."/>
            <person name="Land M.L."/>
            <person name="Hauser L."/>
            <person name="Kyrpides N."/>
            <person name="Mikhailova N."/>
            <person name="Richardson P.P."/>
            <person name="Janssen P.H."/>
            <person name="de Vos W.M."/>
            <person name="Smidt H."/>
        </authorList>
    </citation>
    <scope>NUCLEOTIDE SEQUENCE [LARGE SCALE GENOMIC DNA]</scope>
    <source>
        <strain evidence="2">DSM 11246 / JCM 15787 / PB90-1</strain>
    </source>
</reference>
<dbReference type="InterPro" id="IPR003795">
    <property type="entry name" value="DUF192"/>
</dbReference>
<dbReference type="Proteomes" id="UP000007013">
    <property type="component" value="Chromosome"/>
</dbReference>
<dbReference type="KEGG" id="ote:Oter_2374"/>
<dbReference type="PANTHER" id="PTHR37953:SF1">
    <property type="entry name" value="UPF0127 PROTEIN MJ1496"/>
    <property type="match status" value="1"/>
</dbReference>
<organism evidence="1 2">
    <name type="scientific">Opitutus terrae (strain DSM 11246 / JCM 15787 / PB90-1)</name>
    <dbReference type="NCBI Taxonomy" id="452637"/>
    <lineage>
        <taxon>Bacteria</taxon>
        <taxon>Pseudomonadati</taxon>
        <taxon>Verrucomicrobiota</taxon>
        <taxon>Opitutia</taxon>
        <taxon>Opitutales</taxon>
        <taxon>Opitutaceae</taxon>
        <taxon>Opitutus</taxon>
    </lineage>
</organism>
<keyword evidence="2" id="KW-1185">Reference proteome</keyword>
<evidence type="ECO:0000313" key="2">
    <source>
        <dbReference type="Proteomes" id="UP000007013"/>
    </source>
</evidence>
<dbReference type="eggNOG" id="COG1430">
    <property type="taxonomic scope" value="Bacteria"/>
</dbReference>
<evidence type="ECO:0000313" key="1">
    <source>
        <dbReference type="EMBL" id="ACB75656.1"/>
    </source>
</evidence>
<dbReference type="AlphaFoldDB" id="B1ZS57"/>
<gene>
    <name evidence="1" type="ordered locus">Oter_2374</name>
</gene>
<sequence length="163" mass="18409">MLGLVLGMAGCSGEKAASKPATKTLADRFEIKVGSQPVRMQLAVLEAEMMRGLMERRDLAPDEGMLFVYRRPQRLSFWMRNTPLPLDIGFFNRHGMLEEIYPMHPFDETSVQSRSTMLSLALEMNQGWFREHGVKPGAALDMAALRAALTARGFDPRRFGFEE</sequence>
<dbReference type="Gene3D" id="2.60.120.1140">
    <property type="entry name" value="Protein of unknown function DUF192"/>
    <property type="match status" value="1"/>
</dbReference>
<dbReference type="STRING" id="452637.Oter_2374"/>
<dbReference type="PANTHER" id="PTHR37953">
    <property type="entry name" value="UPF0127 PROTEIN MJ1496"/>
    <property type="match status" value="1"/>
</dbReference>
<dbReference type="EMBL" id="CP001032">
    <property type="protein sequence ID" value="ACB75656.1"/>
    <property type="molecule type" value="Genomic_DNA"/>
</dbReference>
<protein>
    <recommendedName>
        <fullName evidence="3">DUF192 domain-containing protein</fullName>
    </recommendedName>
</protein>
<accession>B1ZS57</accession>
<dbReference type="InterPro" id="IPR038695">
    <property type="entry name" value="Saro_0823-like_sf"/>
</dbReference>
<proteinExistence type="predicted"/>
<dbReference type="HOGENOM" id="CLU_097039_0_2_0"/>
<evidence type="ECO:0008006" key="3">
    <source>
        <dbReference type="Google" id="ProtNLM"/>
    </source>
</evidence>
<dbReference type="OrthoDB" id="5526466at2"/>